<organism evidence="1 3">
    <name type="scientific">Streptomyces zagrosensis</name>
    <dbReference type="NCBI Taxonomy" id="1042984"/>
    <lineage>
        <taxon>Bacteria</taxon>
        <taxon>Bacillati</taxon>
        <taxon>Actinomycetota</taxon>
        <taxon>Actinomycetes</taxon>
        <taxon>Kitasatosporales</taxon>
        <taxon>Streptomycetaceae</taxon>
        <taxon>Streptomyces</taxon>
    </lineage>
</organism>
<keyword evidence="3" id="KW-1185">Reference proteome</keyword>
<protein>
    <submittedName>
        <fullName evidence="1">ABC-type glycerol-3-phosphate transport system permease component</fullName>
    </submittedName>
</protein>
<reference evidence="1 3" key="1">
    <citation type="submission" date="2020-08" db="EMBL/GenBank/DDBJ databases">
        <title>Genomic Encyclopedia of Type Strains, Phase III (KMG-III): the genomes of soil and plant-associated and newly described type strains.</title>
        <authorList>
            <person name="Whitman W."/>
        </authorList>
    </citation>
    <scope>NUCLEOTIDE SEQUENCE [LARGE SCALE GENOMIC DNA]</scope>
    <source>
        <strain evidence="1 3">CECT 8305</strain>
    </source>
</reference>
<dbReference type="Proteomes" id="UP000588098">
    <property type="component" value="Unassembled WGS sequence"/>
</dbReference>
<gene>
    <name evidence="1" type="ORF">FHS42_003124</name>
    <name evidence="2" type="ORF">FHS42_005034</name>
</gene>
<comment type="caution">
    <text evidence="1">The sequence shown here is derived from an EMBL/GenBank/DDBJ whole genome shotgun (WGS) entry which is preliminary data.</text>
</comment>
<evidence type="ECO:0000313" key="3">
    <source>
        <dbReference type="Proteomes" id="UP000588098"/>
    </source>
</evidence>
<dbReference type="AlphaFoldDB" id="A0A7W9Q9G4"/>
<feature type="non-terminal residue" evidence="1">
    <location>
        <position position="1"/>
    </location>
</feature>
<accession>A0A7W9Q9G4</accession>
<evidence type="ECO:0000313" key="2">
    <source>
        <dbReference type="EMBL" id="MBB5937950.1"/>
    </source>
</evidence>
<proteinExistence type="predicted"/>
<dbReference type="EMBL" id="JACHJL010000007">
    <property type="protein sequence ID" value="MBB5936049.1"/>
    <property type="molecule type" value="Genomic_DNA"/>
</dbReference>
<name>A0A7W9Q9G4_9ACTN</name>
<sequence>FSGLLIAMLPVLAVYIIFQRQVQAGLTAGALK</sequence>
<evidence type="ECO:0000313" key="1">
    <source>
        <dbReference type="EMBL" id="MBB5936049.1"/>
    </source>
</evidence>
<dbReference type="EMBL" id="JACHJL010000013">
    <property type="protein sequence ID" value="MBB5937950.1"/>
    <property type="molecule type" value="Genomic_DNA"/>
</dbReference>